<dbReference type="PANTHER" id="PTHR23427:SF2">
    <property type="entry name" value="SURFEIT LOCUS PROTEIN 1"/>
    <property type="match status" value="1"/>
</dbReference>
<dbReference type="Proteomes" id="UP001515480">
    <property type="component" value="Unassembled WGS sequence"/>
</dbReference>
<evidence type="ECO:0000256" key="6">
    <source>
        <dbReference type="SAM" id="MobiDB-lite"/>
    </source>
</evidence>
<comment type="caution">
    <text evidence="7">The sequence shown here is derived from an EMBL/GenBank/DDBJ whole genome shotgun (WGS) entry which is preliminary data.</text>
</comment>
<evidence type="ECO:0000256" key="4">
    <source>
        <dbReference type="ARBA" id="ARBA00023136"/>
    </source>
</evidence>
<reference evidence="7 8" key="1">
    <citation type="journal article" date="2024" name="Science">
        <title>Giant polyketide synthase enzymes in the biosynthesis of giant marine polyether toxins.</title>
        <authorList>
            <person name="Fallon T.R."/>
            <person name="Shende V.V."/>
            <person name="Wierzbicki I.H."/>
            <person name="Pendleton A.L."/>
            <person name="Watervoot N.F."/>
            <person name="Auber R.P."/>
            <person name="Gonzalez D.J."/>
            <person name="Wisecaver J.H."/>
            <person name="Moore B.S."/>
        </authorList>
    </citation>
    <scope>NUCLEOTIDE SEQUENCE [LARGE SCALE GENOMIC DNA]</scope>
    <source>
        <strain evidence="7 8">12B1</strain>
    </source>
</reference>
<comment type="subcellular location">
    <subcellularLocation>
        <location evidence="1">Membrane</location>
    </subcellularLocation>
    <subcellularLocation>
        <location evidence="5">Mitochondrion inner membrane</location>
        <topology evidence="5">Multi-pass membrane protein</topology>
    </subcellularLocation>
</comment>
<dbReference type="Pfam" id="PF02104">
    <property type="entry name" value="SURF1"/>
    <property type="match status" value="1"/>
</dbReference>
<evidence type="ECO:0000313" key="8">
    <source>
        <dbReference type="Proteomes" id="UP001515480"/>
    </source>
</evidence>
<comment type="function">
    <text evidence="5">Probably involved in the biogenesis of the COX complex.</text>
</comment>
<feature type="compositionally biased region" description="Pro residues" evidence="6">
    <location>
        <begin position="135"/>
        <end position="149"/>
    </location>
</feature>
<evidence type="ECO:0000256" key="3">
    <source>
        <dbReference type="ARBA" id="ARBA00022989"/>
    </source>
</evidence>
<keyword evidence="8" id="KW-1185">Reference proteome</keyword>
<name>A0AB34J4K7_PRYPA</name>
<dbReference type="CDD" id="cd06662">
    <property type="entry name" value="SURF1"/>
    <property type="match status" value="1"/>
</dbReference>
<proteinExistence type="inferred from homology"/>
<keyword evidence="5" id="KW-0496">Mitochondrion</keyword>
<keyword evidence="4" id="KW-0472">Membrane</keyword>
<dbReference type="InterPro" id="IPR002994">
    <property type="entry name" value="Surf1/Shy1"/>
</dbReference>
<organism evidence="7 8">
    <name type="scientific">Prymnesium parvum</name>
    <name type="common">Toxic golden alga</name>
    <dbReference type="NCBI Taxonomy" id="97485"/>
    <lineage>
        <taxon>Eukaryota</taxon>
        <taxon>Haptista</taxon>
        <taxon>Haptophyta</taxon>
        <taxon>Prymnesiophyceae</taxon>
        <taxon>Prymnesiales</taxon>
        <taxon>Prymnesiaceae</taxon>
        <taxon>Prymnesium</taxon>
    </lineage>
</organism>
<dbReference type="InterPro" id="IPR045214">
    <property type="entry name" value="Surf1/Surf4"/>
</dbReference>
<accession>A0AB34J4K7</accession>
<dbReference type="AlphaFoldDB" id="A0AB34J4K7"/>
<gene>
    <name evidence="7" type="ORF">AB1Y20_005590</name>
</gene>
<keyword evidence="5" id="KW-0999">Mitochondrion inner membrane</keyword>
<feature type="region of interest" description="Disordered" evidence="6">
    <location>
        <begin position="132"/>
        <end position="151"/>
    </location>
</feature>
<sequence length="294" mass="32012">MEISFPRAARPLCAAMRARSSHAIARAVWTQLGPPGVRHASSTSLHAESAGQRRVGAILFSGIVGTTACLGAWQLYRYNWKLQLVDQRHERLSRPPQPLSDVLRSNAAAAELEYSPVHCDGAFVHAEQTLVGPRSAPPGSPQVGPPGAPQPSGFDVVTPFECVGGERILVNRGWVPRDSLAAIEQPAGRVTVRGVLKGGDKPNRFASNDLAGRRCIWLDVESLAAASECAPVLVAEAVDKETFTAGFRAKSWPLAKPMESYETFHVPPSTHLIYTATWWSLTFFGTIMTYKRFR</sequence>
<evidence type="ECO:0000313" key="7">
    <source>
        <dbReference type="EMBL" id="KAL1512328.1"/>
    </source>
</evidence>
<keyword evidence="3" id="KW-1133">Transmembrane helix</keyword>
<protein>
    <recommendedName>
        <fullName evidence="5">SURF1-like protein</fullName>
    </recommendedName>
</protein>
<evidence type="ECO:0000256" key="2">
    <source>
        <dbReference type="ARBA" id="ARBA00022692"/>
    </source>
</evidence>
<keyword evidence="2" id="KW-0812">Transmembrane</keyword>
<comment type="similarity">
    <text evidence="5">Belongs to the SURF1 family.</text>
</comment>
<dbReference type="PANTHER" id="PTHR23427">
    <property type="entry name" value="SURFEIT LOCUS PROTEIN"/>
    <property type="match status" value="1"/>
</dbReference>
<evidence type="ECO:0000256" key="1">
    <source>
        <dbReference type="ARBA" id="ARBA00004370"/>
    </source>
</evidence>
<dbReference type="GO" id="GO:0005743">
    <property type="term" value="C:mitochondrial inner membrane"/>
    <property type="evidence" value="ECO:0007669"/>
    <property type="project" value="UniProtKB-SubCell"/>
</dbReference>
<dbReference type="EMBL" id="JBGBPQ010000013">
    <property type="protein sequence ID" value="KAL1512328.1"/>
    <property type="molecule type" value="Genomic_DNA"/>
</dbReference>
<evidence type="ECO:0000256" key="5">
    <source>
        <dbReference type="RuleBase" id="RU363076"/>
    </source>
</evidence>
<dbReference type="PROSITE" id="PS50895">
    <property type="entry name" value="SURF1"/>
    <property type="match status" value="1"/>
</dbReference>